<feature type="region of interest" description="Disordered" evidence="1">
    <location>
        <begin position="93"/>
        <end position="117"/>
    </location>
</feature>
<dbReference type="SUPFAM" id="SSF101386">
    <property type="entry name" value="all-alpha NTP pyrophosphatases"/>
    <property type="match status" value="1"/>
</dbReference>
<dbReference type="CDD" id="cd11533">
    <property type="entry name" value="NTP-PPase_Af0060_like"/>
    <property type="match status" value="1"/>
</dbReference>
<comment type="caution">
    <text evidence="2">The sequence shown here is derived from an EMBL/GenBank/DDBJ whole genome shotgun (WGS) entry which is preliminary data.</text>
</comment>
<keyword evidence="3" id="KW-1185">Reference proteome</keyword>
<reference evidence="2 3" key="1">
    <citation type="submission" date="2020-03" db="EMBL/GenBank/DDBJ databases">
        <title>WGS of actinomycetes isolated from Thailand.</title>
        <authorList>
            <person name="Thawai C."/>
        </authorList>
    </citation>
    <scope>NUCLEOTIDE SEQUENCE [LARGE SCALE GENOMIC DNA]</scope>
    <source>
        <strain evidence="2 3">NBRC 13905</strain>
    </source>
</reference>
<dbReference type="Gene3D" id="1.10.287.1080">
    <property type="entry name" value="MazG-like"/>
    <property type="match status" value="1"/>
</dbReference>
<dbReference type="InterPro" id="IPR044548">
    <property type="entry name" value="AF0060_NTP-PPase_MazG-like"/>
</dbReference>
<sequence length="117" mass="12658">MWAWLEAHHPLGSDPDRTLLLRLLKLSEEAGEVAQAVIGVTGHNPRKGVTHTWQDVEAELCDVAITALIALRTLTPEARTVFARHLARVRDRCMPQPARPDTPAASPAASPTVSAPS</sequence>
<gene>
    <name evidence="2" type="ORF">HCJ95_05860</name>
</gene>
<name>A0ABX0YRR9_STRTL</name>
<evidence type="ECO:0000313" key="3">
    <source>
        <dbReference type="Proteomes" id="UP000635996"/>
    </source>
</evidence>
<proteinExistence type="predicted"/>
<accession>A0ABX0YRR9</accession>
<protein>
    <recommendedName>
        <fullName evidence="4">NTP pyrophosphohydrolase MazG putative catalytic core domain-containing protein</fullName>
    </recommendedName>
</protein>
<dbReference type="EMBL" id="JAATEL010000004">
    <property type="protein sequence ID" value="NJP13831.1"/>
    <property type="molecule type" value="Genomic_DNA"/>
</dbReference>
<organism evidence="2 3">
    <name type="scientific">Streptomyces thermoviolaceus subsp. thermoviolaceus</name>
    <dbReference type="NCBI Taxonomy" id="66860"/>
    <lineage>
        <taxon>Bacteria</taxon>
        <taxon>Bacillati</taxon>
        <taxon>Actinomycetota</taxon>
        <taxon>Actinomycetes</taxon>
        <taxon>Kitasatosporales</taxon>
        <taxon>Streptomycetaceae</taxon>
        <taxon>Streptomyces</taxon>
    </lineage>
</organism>
<evidence type="ECO:0000256" key="1">
    <source>
        <dbReference type="SAM" id="MobiDB-lite"/>
    </source>
</evidence>
<dbReference type="RefSeq" id="WP_125496341.1">
    <property type="nucleotide sequence ID" value="NZ_BMVZ01000002.1"/>
</dbReference>
<dbReference type="Proteomes" id="UP000635996">
    <property type="component" value="Unassembled WGS sequence"/>
</dbReference>
<feature type="compositionally biased region" description="Low complexity" evidence="1">
    <location>
        <begin position="99"/>
        <end position="117"/>
    </location>
</feature>
<evidence type="ECO:0000313" key="2">
    <source>
        <dbReference type="EMBL" id="NJP13831.1"/>
    </source>
</evidence>
<evidence type="ECO:0008006" key="4">
    <source>
        <dbReference type="Google" id="ProtNLM"/>
    </source>
</evidence>